<dbReference type="Gene3D" id="3.40.50.2000">
    <property type="entry name" value="Glycogen Phosphorylase B"/>
    <property type="match status" value="2"/>
</dbReference>
<dbReference type="OrthoDB" id="9792269at2"/>
<dbReference type="InterPro" id="IPR001296">
    <property type="entry name" value="Glyco_trans_1"/>
</dbReference>
<accession>A0A0N0GMR0</accession>
<dbReference type="Pfam" id="PF09314">
    <property type="entry name" value="DUF1972"/>
    <property type="match status" value="1"/>
</dbReference>
<keyword evidence="4" id="KW-1185">Reference proteome</keyword>
<evidence type="ECO:0000313" key="4">
    <source>
        <dbReference type="Proteomes" id="UP000037939"/>
    </source>
</evidence>
<dbReference type="STRING" id="857265.WG78_15200"/>
<evidence type="ECO:0000259" key="1">
    <source>
        <dbReference type="Pfam" id="PF00534"/>
    </source>
</evidence>
<proteinExistence type="predicted"/>
<dbReference type="Proteomes" id="UP000037939">
    <property type="component" value="Unassembled WGS sequence"/>
</dbReference>
<comment type="caution">
    <text evidence="3">The sequence shown here is derived from an EMBL/GenBank/DDBJ whole genome shotgun (WGS) entry which is preliminary data.</text>
</comment>
<dbReference type="RefSeq" id="WP_053938680.1">
    <property type="nucleotide sequence ID" value="NZ_LAQT01000013.1"/>
</dbReference>
<protein>
    <submittedName>
        <fullName evidence="3">Glycosyl transferases group 1</fullName>
    </submittedName>
</protein>
<reference evidence="3 4" key="1">
    <citation type="submission" date="2015-07" db="EMBL/GenBank/DDBJ databases">
        <title>Draft genome sequence of the Amantichitinum ursilacus IGB-41, a new chitin-degrading bacterium.</title>
        <authorList>
            <person name="Kirstahler P."/>
            <person name="Guenther M."/>
            <person name="Grumaz C."/>
            <person name="Rupp S."/>
            <person name="Zibek S."/>
            <person name="Sohn K."/>
        </authorList>
    </citation>
    <scope>NUCLEOTIDE SEQUENCE [LARGE SCALE GENOMIC DNA]</scope>
    <source>
        <strain evidence="3 4">IGB-41</strain>
    </source>
</reference>
<sequence>MDKKISILGIRGVPAAHGGFETFAEFLALYLTAQGWKVTVYCQHEGNGPITEDEWRGVRRINIPVAGDGAKSTIIFDWISTKHAAKVGDLCLTLGYNTAIFCAWLRLRGVNNVINMDGIEWKRAKWGIVAKTWFWMNEWAGSFLGNHLVADHPEIKKHLARGTSESRITMIPYGADRVASYSDEVLARYDLQPGQYGLLIARAEPENSILEVVRAWSRQQRGMPLVVLGNYKPDEHAYHREVKTAAGPEVRFVGAIYDKNVVSSLRAGCRFYVHGHQVGGTNPSLVEALGAGNAVLGHDNRFNRWVAAGSGVYFANEAECAERIEELVHDDKLVAQLQVQALAQFRSRFEWTDVLAQYETLLAEWLPQGAALKSEQASGAKA</sequence>
<dbReference type="EMBL" id="LAQT01000013">
    <property type="protein sequence ID" value="KPC51829.1"/>
    <property type="molecule type" value="Genomic_DNA"/>
</dbReference>
<evidence type="ECO:0000259" key="2">
    <source>
        <dbReference type="Pfam" id="PF09314"/>
    </source>
</evidence>
<dbReference type="InterPro" id="IPR015393">
    <property type="entry name" value="DUF1972"/>
</dbReference>
<feature type="domain" description="DUF1972" evidence="2">
    <location>
        <begin position="3"/>
        <end position="176"/>
    </location>
</feature>
<evidence type="ECO:0000313" key="3">
    <source>
        <dbReference type="EMBL" id="KPC51829.1"/>
    </source>
</evidence>
<dbReference type="PATRIC" id="fig|857265.3.peg.3127"/>
<dbReference type="GO" id="GO:0016757">
    <property type="term" value="F:glycosyltransferase activity"/>
    <property type="evidence" value="ECO:0007669"/>
    <property type="project" value="InterPro"/>
</dbReference>
<dbReference type="PANTHER" id="PTHR46401:SF8">
    <property type="entry name" value="BLL6006 PROTEIN"/>
    <property type="match status" value="1"/>
</dbReference>
<feature type="domain" description="Glycosyl transferase family 1" evidence="1">
    <location>
        <begin position="199"/>
        <end position="338"/>
    </location>
</feature>
<dbReference type="SUPFAM" id="SSF53756">
    <property type="entry name" value="UDP-Glycosyltransferase/glycogen phosphorylase"/>
    <property type="match status" value="1"/>
</dbReference>
<name>A0A0N0GMR0_9NEIS</name>
<dbReference type="Pfam" id="PF00534">
    <property type="entry name" value="Glycos_transf_1"/>
    <property type="match status" value="1"/>
</dbReference>
<organism evidence="3 4">
    <name type="scientific">Amantichitinum ursilacus</name>
    <dbReference type="NCBI Taxonomy" id="857265"/>
    <lineage>
        <taxon>Bacteria</taxon>
        <taxon>Pseudomonadati</taxon>
        <taxon>Pseudomonadota</taxon>
        <taxon>Betaproteobacteria</taxon>
        <taxon>Neisseriales</taxon>
        <taxon>Chitinibacteraceae</taxon>
        <taxon>Amantichitinum</taxon>
    </lineage>
</organism>
<dbReference type="AlphaFoldDB" id="A0A0N0GMR0"/>
<dbReference type="PANTHER" id="PTHR46401">
    <property type="entry name" value="GLYCOSYLTRANSFERASE WBBK-RELATED"/>
    <property type="match status" value="1"/>
</dbReference>
<keyword evidence="3" id="KW-0808">Transferase</keyword>
<gene>
    <name evidence="3" type="ORF">WG78_15200</name>
</gene>